<dbReference type="InterPro" id="IPR036696">
    <property type="entry name" value="YdfO-like_sf"/>
</dbReference>
<sequence>MFTLSQIKEAHAKVKSGADFPKYVQELSALGILVYTTYVSDGHTEYIGTDSHTLTSEAKYTTLAIASESNAEAFKNHLKSHQQGQTDYPTFCKQAAETGTQKWVVDVVNMTCTYYDTQAHVMLVEVIPGV</sequence>
<dbReference type="Gene3D" id="3.30.1810.10">
    <property type="entry name" value="YdfO-like"/>
    <property type="match status" value="1"/>
</dbReference>
<evidence type="ECO:0000313" key="1">
    <source>
        <dbReference type="EMBL" id="MFD2522720.1"/>
    </source>
</evidence>
<reference evidence="2" key="1">
    <citation type="journal article" date="2019" name="Int. J. Syst. Evol. Microbiol.">
        <title>The Global Catalogue of Microorganisms (GCM) 10K type strain sequencing project: providing services to taxonomists for standard genome sequencing and annotation.</title>
        <authorList>
            <consortium name="The Broad Institute Genomics Platform"/>
            <consortium name="The Broad Institute Genome Sequencing Center for Infectious Disease"/>
            <person name="Wu L."/>
            <person name="Ma J."/>
        </authorList>
    </citation>
    <scope>NUCLEOTIDE SEQUENCE [LARGE SCALE GENOMIC DNA]</scope>
    <source>
        <strain evidence="2">KCTC 52344</strain>
    </source>
</reference>
<name>A0ABW5JAZ5_9BACT</name>
<gene>
    <name evidence="1" type="ORF">ACFSR2_17610</name>
</gene>
<keyword evidence="2" id="KW-1185">Reference proteome</keyword>
<evidence type="ECO:0000313" key="2">
    <source>
        <dbReference type="Proteomes" id="UP001597510"/>
    </source>
</evidence>
<dbReference type="RefSeq" id="WP_340237789.1">
    <property type="nucleotide sequence ID" value="NZ_JBBEWC010000008.1"/>
</dbReference>
<dbReference type="Pfam" id="PF07166">
    <property type="entry name" value="DUF1398"/>
    <property type="match status" value="1"/>
</dbReference>
<proteinExistence type="predicted"/>
<dbReference type="EMBL" id="JBHULC010000021">
    <property type="protein sequence ID" value="MFD2522720.1"/>
    <property type="molecule type" value="Genomic_DNA"/>
</dbReference>
<dbReference type="Proteomes" id="UP001597510">
    <property type="component" value="Unassembled WGS sequence"/>
</dbReference>
<dbReference type="SUPFAM" id="SSF160419">
    <property type="entry name" value="YdfO-like"/>
    <property type="match status" value="1"/>
</dbReference>
<organism evidence="1 2">
    <name type="scientific">Emticicia soli</name>
    <dbReference type="NCBI Taxonomy" id="2027878"/>
    <lineage>
        <taxon>Bacteria</taxon>
        <taxon>Pseudomonadati</taxon>
        <taxon>Bacteroidota</taxon>
        <taxon>Cytophagia</taxon>
        <taxon>Cytophagales</taxon>
        <taxon>Leadbetterellaceae</taxon>
        <taxon>Emticicia</taxon>
    </lineage>
</organism>
<protein>
    <submittedName>
        <fullName evidence="1">DUF1398 domain-containing protein</fullName>
    </submittedName>
</protein>
<comment type="caution">
    <text evidence="1">The sequence shown here is derived from an EMBL/GenBank/DDBJ whole genome shotgun (WGS) entry which is preliminary data.</text>
</comment>
<accession>A0ABW5JAZ5</accession>
<dbReference type="InterPro" id="IPR009833">
    <property type="entry name" value="DUF1398"/>
</dbReference>